<proteinExistence type="predicted"/>
<dbReference type="InterPro" id="IPR046341">
    <property type="entry name" value="SET_dom_sf"/>
</dbReference>
<feature type="domain" description="SET" evidence="1">
    <location>
        <begin position="350"/>
        <end position="546"/>
    </location>
</feature>
<organism evidence="2 3">
    <name type="scientific">Cordyceps confragosa</name>
    <name type="common">Lecanicillium lecanii</name>
    <dbReference type="NCBI Taxonomy" id="2714763"/>
    <lineage>
        <taxon>Eukaryota</taxon>
        <taxon>Fungi</taxon>
        <taxon>Dikarya</taxon>
        <taxon>Ascomycota</taxon>
        <taxon>Pezizomycotina</taxon>
        <taxon>Sordariomycetes</taxon>
        <taxon>Hypocreomycetidae</taxon>
        <taxon>Hypocreales</taxon>
        <taxon>Cordycipitaceae</taxon>
        <taxon>Akanthomyces</taxon>
    </lineage>
</organism>
<name>A0A179IK90_CORDF</name>
<dbReference type="Gene3D" id="1.25.40.10">
    <property type="entry name" value="Tetratricopeptide repeat domain"/>
    <property type="match status" value="1"/>
</dbReference>
<dbReference type="InterPro" id="IPR001214">
    <property type="entry name" value="SET_dom"/>
</dbReference>
<accession>A0A179IK90</accession>
<sequence>MDSQDAADNCIMRDLLQQTKDSHLRSKQNEGKKVALYPTRAEIMASFTPLFARMKAKRSAAYTASTTHLPPHYLPCVRPSDELKPIFVSDMTLETHHRGRKVLLRLCAEACRLTALLVVAEDEHETPILVQMYHQPEENVIPSQQLLKKGMVLLLKEPYFKQTADGAYVLRVDHVSDLIWLHGDDERIPFAWMPRIFELDSSESRLEGNSHFNKNEWGSALEQYTHAIKCSETLLDAQISYINCSLVNLRLGRPTAAFNDAVATNSKLQPTEKGLFREAVCLYHLQRFDECLSKFQKLRVSYPNNKEVQVEIAKTIARLRECNDGIYNWEDMQHQAKKGDRLIDCGTFSKNVEIRQSPGKGRGLFTTKSVVAGDLLICEKAFSYSFLDTDNGTKEHQNILLLSAQPMQALLGGQVQNLTRIIQKLYHEPETAASFLEMNHGNYVPLEHGLLVDSKPVVDTFLVAKVIALNSASAPTTLGYMKDGLRGHQKELGEELMLEPNGIWCMASYINHSCVANCCRAFIGDMMIIRATEDMPAGTELKVLYRPLSPAETYDSTQQKLANWGFSCDCYLCEMKKATTKTDMRQRQANLQSLGELVARPGHLNMTQARLLLKQIDKTYKKSGQKALKLGLQSGYFGYGTALFRRGSIVEAASALIRVLELGGFILAARAANDHQSAAVVDIQKWGPYSHHALFAIINLYLICRGTAMNTFLPNHPTRMIMYAETAYALLVGEKETFDSTLEL</sequence>
<dbReference type="SMART" id="SM00317">
    <property type="entry name" value="SET"/>
    <property type="match status" value="1"/>
</dbReference>
<dbReference type="OMA" id="HATWIGP"/>
<evidence type="ECO:0000313" key="3">
    <source>
        <dbReference type="Proteomes" id="UP000243081"/>
    </source>
</evidence>
<dbReference type="Gene3D" id="2.170.270.10">
    <property type="entry name" value="SET domain"/>
    <property type="match status" value="1"/>
</dbReference>
<dbReference type="SUPFAM" id="SSF48452">
    <property type="entry name" value="TPR-like"/>
    <property type="match status" value="1"/>
</dbReference>
<keyword evidence="3" id="KW-1185">Reference proteome</keyword>
<dbReference type="InterPro" id="IPR011990">
    <property type="entry name" value="TPR-like_helical_dom_sf"/>
</dbReference>
<dbReference type="Pfam" id="PF00856">
    <property type="entry name" value="SET"/>
    <property type="match status" value="1"/>
</dbReference>
<comment type="caution">
    <text evidence="2">The sequence shown here is derived from an EMBL/GenBank/DDBJ whole genome shotgun (WGS) entry which is preliminary data.</text>
</comment>
<dbReference type="PROSITE" id="PS50280">
    <property type="entry name" value="SET"/>
    <property type="match status" value="1"/>
</dbReference>
<dbReference type="EMBL" id="LUKN01000827">
    <property type="protein sequence ID" value="OAR02140.1"/>
    <property type="molecule type" value="Genomic_DNA"/>
</dbReference>
<dbReference type="Proteomes" id="UP000243081">
    <property type="component" value="Unassembled WGS sequence"/>
</dbReference>
<dbReference type="PANTHER" id="PTHR47643:SF2">
    <property type="entry name" value="TPR DOMAIN PROTEIN (AFU_ORTHOLOGUE AFUA_5G12710)"/>
    <property type="match status" value="1"/>
</dbReference>
<protein>
    <recommendedName>
        <fullName evidence="1">SET domain-containing protein</fullName>
    </recommendedName>
</protein>
<dbReference type="OrthoDB" id="438641at2759"/>
<evidence type="ECO:0000313" key="2">
    <source>
        <dbReference type="EMBL" id="OAR02140.1"/>
    </source>
</evidence>
<reference evidence="2 3" key="1">
    <citation type="submission" date="2016-03" db="EMBL/GenBank/DDBJ databases">
        <title>Fine-scale spatial genetic structure of a fungal parasite of coffee scale insects.</title>
        <authorList>
            <person name="Jackson D."/>
            <person name="Zemenick K.A."/>
            <person name="Malloure B."/>
            <person name="Quandt C.A."/>
            <person name="James T.Y."/>
        </authorList>
    </citation>
    <scope>NUCLEOTIDE SEQUENCE [LARGE SCALE GENOMIC DNA]</scope>
    <source>
        <strain evidence="2 3">UM487</strain>
    </source>
</reference>
<dbReference type="PANTHER" id="PTHR47643">
    <property type="entry name" value="TPR DOMAIN PROTEIN (AFU_ORTHOLOGUE AFUA_5G12710)"/>
    <property type="match status" value="1"/>
</dbReference>
<dbReference type="InterPro" id="IPR053209">
    <property type="entry name" value="Gramillin-biosynth_MTr"/>
</dbReference>
<dbReference type="AlphaFoldDB" id="A0A179IK90"/>
<dbReference type="SUPFAM" id="SSF82199">
    <property type="entry name" value="SET domain"/>
    <property type="match status" value="1"/>
</dbReference>
<gene>
    <name evidence="2" type="ORF">LLEC1_07556</name>
</gene>
<evidence type="ECO:0000259" key="1">
    <source>
        <dbReference type="PROSITE" id="PS50280"/>
    </source>
</evidence>